<dbReference type="SUPFAM" id="SSF50249">
    <property type="entry name" value="Nucleic acid-binding proteins"/>
    <property type="match status" value="1"/>
</dbReference>
<reference evidence="6 7" key="1">
    <citation type="journal article" date="2020" name="Genome Biol. Evol.">
        <title>Comparative genomics of strictly vertically transmitted, feminizing microsporidia endosymbionts of amphipod crustaceans.</title>
        <authorList>
            <person name="Cormier A."/>
            <person name="Chebbi M.A."/>
            <person name="Giraud I."/>
            <person name="Wattier R."/>
            <person name="Teixeira M."/>
            <person name="Gilbert C."/>
            <person name="Rigaud T."/>
            <person name="Cordaux R."/>
        </authorList>
    </citation>
    <scope>NUCLEOTIDE SEQUENCE [LARGE SCALE GENOMIC DNA]</scope>
    <source>
        <strain evidence="6 7">Ou3-Ou53</strain>
    </source>
</reference>
<accession>A0A9P6H355</accession>
<evidence type="ECO:0000256" key="2">
    <source>
        <dbReference type="ARBA" id="ARBA00009307"/>
    </source>
</evidence>
<dbReference type="PANTHER" id="PTHR12709">
    <property type="entry name" value="DNA-DIRECTED RNA POLYMERASE II, III"/>
    <property type="match status" value="1"/>
</dbReference>
<dbReference type="Proteomes" id="UP000740883">
    <property type="component" value="Unassembled WGS sequence"/>
</dbReference>
<dbReference type="OrthoDB" id="10256606at2759"/>
<dbReference type="InterPro" id="IPR013238">
    <property type="entry name" value="RNA_pol_III_Rbc25"/>
</dbReference>
<gene>
    <name evidence="6" type="primary">polr3h-1</name>
    <name evidence="6" type="ORF">NGRA_0369</name>
</gene>
<dbReference type="InterPro" id="IPR012340">
    <property type="entry name" value="NA-bd_OB-fold"/>
</dbReference>
<comment type="similarity">
    <text evidence="2">Belongs to the eukaryotic RPB7/RPC8 RNA polymerase subunit family.</text>
</comment>
<dbReference type="InterPro" id="IPR036898">
    <property type="entry name" value="RNA_pol_Rpb7-like_N_sf"/>
</dbReference>
<keyword evidence="3 6" id="KW-0240">DNA-directed RNA polymerase</keyword>
<dbReference type="EMBL" id="SBJO01000012">
    <property type="protein sequence ID" value="KAF9764673.1"/>
    <property type="molecule type" value="Genomic_DNA"/>
</dbReference>
<organism evidence="6 7">
    <name type="scientific">Nosema granulosis</name>
    <dbReference type="NCBI Taxonomy" id="83296"/>
    <lineage>
        <taxon>Eukaryota</taxon>
        <taxon>Fungi</taxon>
        <taxon>Fungi incertae sedis</taxon>
        <taxon>Microsporidia</taxon>
        <taxon>Nosematidae</taxon>
        <taxon>Nosema</taxon>
    </lineage>
</organism>
<dbReference type="GO" id="GO:0006384">
    <property type="term" value="P:transcription initiation at RNA polymerase III promoter"/>
    <property type="evidence" value="ECO:0007669"/>
    <property type="project" value="TreeGrafter"/>
</dbReference>
<dbReference type="GO" id="GO:0005666">
    <property type="term" value="C:RNA polymerase III complex"/>
    <property type="evidence" value="ECO:0007669"/>
    <property type="project" value="TreeGrafter"/>
</dbReference>
<dbReference type="InterPro" id="IPR003029">
    <property type="entry name" value="S1_domain"/>
</dbReference>
<evidence type="ECO:0000256" key="3">
    <source>
        <dbReference type="ARBA" id="ARBA00022478"/>
    </source>
</evidence>
<dbReference type="AlphaFoldDB" id="A0A9P6H355"/>
<evidence type="ECO:0000256" key="1">
    <source>
        <dbReference type="ARBA" id="ARBA00004123"/>
    </source>
</evidence>
<keyword evidence="7" id="KW-1185">Reference proteome</keyword>
<dbReference type="PROSITE" id="PS50126">
    <property type="entry name" value="S1"/>
    <property type="match status" value="1"/>
</dbReference>
<keyword evidence="4" id="KW-0804">Transcription</keyword>
<dbReference type="PANTHER" id="PTHR12709:SF1">
    <property type="entry name" value="DNA-DIRECTED RNA POLYMERASE III SUBUNIT RPC8"/>
    <property type="match status" value="1"/>
</dbReference>
<evidence type="ECO:0000313" key="7">
    <source>
        <dbReference type="Proteomes" id="UP000740883"/>
    </source>
</evidence>
<dbReference type="SUPFAM" id="SSF88798">
    <property type="entry name" value="N-terminal, heterodimerisation domain of RBP7 (RpoE)"/>
    <property type="match status" value="1"/>
</dbReference>
<comment type="subcellular location">
    <subcellularLocation>
        <location evidence="1">Nucleus</location>
    </subcellularLocation>
</comment>
<name>A0A9P6H355_9MICR</name>
<evidence type="ECO:0000256" key="4">
    <source>
        <dbReference type="ARBA" id="ARBA00023163"/>
    </source>
</evidence>
<dbReference type="Gene3D" id="2.40.50.140">
    <property type="entry name" value="Nucleic acid-binding proteins"/>
    <property type="match status" value="1"/>
</dbReference>
<dbReference type="Pfam" id="PF08292">
    <property type="entry name" value="RNA_pol_Rbc25"/>
    <property type="match status" value="1"/>
</dbReference>
<evidence type="ECO:0000313" key="6">
    <source>
        <dbReference type="EMBL" id="KAF9764673.1"/>
    </source>
</evidence>
<sequence>MFAISEIEDKIELAPSLGCFYSDIVKIINKRYIKKHTLDVGIGIKLFKDFEICEQRLVQDFVLATVKFKMLFFRFIRDEILIGKVISQSQVGVFVSLEFFDRILVEQTHLPEENEPTNILNETNEKHFAWVWVYKGNRLVIKNGETVRMKVLHYDKKDGKLRCSFKETGLGPISWWE</sequence>
<dbReference type="GO" id="GO:0003676">
    <property type="term" value="F:nucleic acid binding"/>
    <property type="evidence" value="ECO:0007669"/>
    <property type="project" value="InterPro"/>
</dbReference>
<dbReference type="Gene3D" id="3.30.1490.120">
    <property type="entry name" value="RNA polymerase Rpb7-like, N-terminal domain"/>
    <property type="match status" value="1"/>
</dbReference>
<proteinExistence type="inferred from homology"/>
<comment type="caution">
    <text evidence="6">The sequence shown here is derived from an EMBL/GenBank/DDBJ whole genome shotgun (WGS) entry which is preliminary data.</text>
</comment>
<evidence type="ECO:0000259" key="5">
    <source>
        <dbReference type="PROSITE" id="PS50126"/>
    </source>
</evidence>
<protein>
    <submittedName>
        <fullName evidence="6">DNA-directed RNA polymerase III subunit rpc8</fullName>
    </submittedName>
</protein>
<dbReference type="InterPro" id="IPR045113">
    <property type="entry name" value="Rpb7-like"/>
</dbReference>
<feature type="domain" description="S1 motif" evidence="5">
    <location>
        <begin position="78"/>
        <end position="166"/>
    </location>
</feature>